<dbReference type="Proteomes" id="UP000178127">
    <property type="component" value="Unassembled WGS sequence"/>
</dbReference>
<protein>
    <recommendedName>
        <fullName evidence="2">UPF0102 protein A3D91_04890</fullName>
    </recommendedName>
</protein>
<name>A0A1F4VA33_UNCKA</name>
<dbReference type="AlphaFoldDB" id="A0A1F4VA33"/>
<dbReference type="STRING" id="1802620.A3D91_04890"/>
<comment type="similarity">
    <text evidence="1 2">Belongs to the UPF0102 family.</text>
</comment>
<gene>
    <name evidence="3" type="ORF">A3D91_04890</name>
</gene>
<dbReference type="GO" id="GO:0003676">
    <property type="term" value="F:nucleic acid binding"/>
    <property type="evidence" value="ECO:0007669"/>
    <property type="project" value="InterPro"/>
</dbReference>
<evidence type="ECO:0000256" key="1">
    <source>
        <dbReference type="ARBA" id="ARBA00006738"/>
    </source>
</evidence>
<organism evidence="3 4">
    <name type="scientific">candidate division WWE3 bacterium RIFCSPHIGHO2_02_FULL_38_14</name>
    <dbReference type="NCBI Taxonomy" id="1802620"/>
    <lineage>
        <taxon>Bacteria</taxon>
        <taxon>Katanobacteria</taxon>
    </lineage>
</organism>
<dbReference type="PANTHER" id="PTHR34039">
    <property type="entry name" value="UPF0102 PROTEIN YRAN"/>
    <property type="match status" value="1"/>
</dbReference>
<sequence length="122" mass="15088">MNNINLRKKGNKFERIAKEYFRKLNYKIIDLNWYCHWGEIDLILEDNYDLVFAEVKYRSRDIFDINEVFTYKKKISLKRSIFNYLKENEDQDKNWRLDLFYITISSGDKSKLNFRHFKNILL</sequence>
<accession>A0A1F4VA33</accession>
<comment type="caution">
    <text evidence="3">The sequence shown here is derived from an EMBL/GenBank/DDBJ whole genome shotgun (WGS) entry which is preliminary data.</text>
</comment>
<dbReference type="InterPro" id="IPR011335">
    <property type="entry name" value="Restrct_endonuc-II-like"/>
</dbReference>
<evidence type="ECO:0000313" key="3">
    <source>
        <dbReference type="EMBL" id="OGC54065.1"/>
    </source>
</evidence>
<evidence type="ECO:0000313" key="4">
    <source>
        <dbReference type="Proteomes" id="UP000178127"/>
    </source>
</evidence>
<dbReference type="HAMAP" id="MF_00048">
    <property type="entry name" value="UPF0102"/>
    <property type="match status" value="1"/>
</dbReference>
<reference evidence="3 4" key="1">
    <citation type="journal article" date="2016" name="Nat. Commun.">
        <title>Thousands of microbial genomes shed light on interconnected biogeochemical processes in an aquifer system.</title>
        <authorList>
            <person name="Anantharaman K."/>
            <person name="Brown C.T."/>
            <person name="Hug L.A."/>
            <person name="Sharon I."/>
            <person name="Castelle C.J."/>
            <person name="Probst A.J."/>
            <person name="Thomas B.C."/>
            <person name="Singh A."/>
            <person name="Wilkins M.J."/>
            <person name="Karaoz U."/>
            <person name="Brodie E.L."/>
            <person name="Williams K.H."/>
            <person name="Hubbard S.S."/>
            <person name="Banfield J.F."/>
        </authorList>
    </citation>
    <scope>NUCLEOTIDE SEQUENCE [LARGE SCALE GENOMIC DNA]</scope>
</reference>
<dbReference type="EMBL" id="MEVD01000006">
    <property type="protein sequence ID" value="OGC54065.1"/>
    <property type="molecule type" value="Genomic_DNA"/>
</dbReference>
<dbReference type="Pfam" id="PF02021">
    <property type="entry name" value="UPF0102"/>
    <property type="match status" value="1"/>
</dbReference>
<dbReference type="PANTHER" id="PTHR34039:SF1">
    <property type="entry name" value="UPF0102 PROTEIN YRAN"/>
    <property type="match status" value="1"/>
</dbReference>
<proteinExistence type="inferred from homology"/>
<evidence type="ECO:0000256" key="2">
    <source>
        <dbReference type="HAMAP-Rule" id="MF_00048"/>
    </source>
</evidence>
<dbReference type="InterPro" id="IPR011856">
    <property type="entry name" value="tRNA_endonuc-like_dom_sf"/>
</dbReference>
<dbReference type="SUPFAM" id="SSF52980">
    <property type="entry name" value="Restriction endonuclease-like"/>
    <property type="match status" value="1"/>
</dbReference>
<dbReference type="Gene3D" id="3.40.1350.10">
    <property type="match status" value="1"/>
</dbReference>
<dbReference type="InterPro" id="IPR003509">
    <property type="entry name" value="UPF0102_YraN-like"/>
</dbReference>